<accession>A0A6A6QHY6</accession>
<proteinExistence type="predicted"/>
<dbReference type="OrthoDB" id="3558754at2759"/>
<evidence type="ECO:0000313" key="1">
    <source>
        <dbReference type="EMBL" id="KAF2491590.1"/>
    </source>
</evidence>
<dbReference type="Proteomes" id="UP000799750">
    <property type="component" value="Unassembled WGS sequence"/>
</dbReference>
<keyword evidence="2" id="KW-1185">Reference proteome</keyword>
<protein>
    <submittedName>
        <fullName evidence="1">Uncharacterized protein</fullName>
    </submittedName>
</protein>
<name>A0A6A6QHY6_9PEZI</name>
<gene>
    <name evidence="1" type="ORF">BU16DRAFT_122880</name>
</gene>
<evidence type="ECO:0000313" key="2">
    <source>
        <dbReference type="Proteomes" id="UP000799750"/>
    </source>
</evidence>
<dbReference type="EMBL" id="MU004195">
    <property type="protein sequence ID" value="KAF2491590.1"/>
    <property type="molecule type" value="Genomic_DNA"/>
</dbReference>
<sequence length="181" mass="21686">MARTQLFIQAARGIEEVEVLVLKQIDHLAFDKRDGQVWRKKLRDPVILGHCIRRFALHYRRSMLRYKRLSCVNDVATRRYQSCRKMYDDLTRTYIKVFHGTISPFDKDWELEKHSDAFGNDEELIEKFQQLKLAEAYHYNHQLKPEDDGIYISSFAEKKNKKHRTPADTFRIQLPRRGFLL</sequence>
<dbReference type="AlphaFoldDB" id="A0A6A6QHY6"/>
<organism evidence="1 2">
    <name type="scientific">Lophium mytilinum</name>
    <dbReference type="NCBI Taxonomy" id="390894"/>
    <lineage>
        <taxon>Eukaryota</taxon>
        <taxon>Fungi</taxon>
        <taxon>Dikarya</taxon>
        <taxon>Ascomycota</taxon>
        <taxon>Pezizomycotina</taxon>
        <taxon>Dothideomycetes</taxon>
        <taxon>Pleosporomycetidae</taxon>
        <taxon>Mytilinidiales</taxon>
        <taxon>Mytilinidiaceae</taxon>
        <taxon>Lophium</taxon>
    </lineage>
</organism>
<reference evidence="1" key="1">
    <citation type="journal article" date="2020" name="Stud. Mycol.">
        <title>101 Dothideomycetes genomes: a test case for predicting lifestyles and emergence of pathogens.</title>
        <authorList>
            <person name="Haridas S."/>
            <person name="Albert R."/>
            <person name="Binder M."/>
            <person name="Bloem J."/>
            <person name="Labutti K."/>
            <person name="Salamov A."/>
            <person name="Andreopoulos B."/>
            <person name="Baker S."/>
            <person name="Barry K."/>
            <person name="Bills G."/>
            <person name="Bluhm B."/>
            <person name="Cannon C."/>
            <person name="Castanera R."/>
            <person name="Culley D."/>
            <person name="Daum C."/>
            <person name="Ezra D."/>
            <person name="Gonzalez J."/>
            <person name="Henrissat B."/>
            <person name="Kuo A."/>
            <person name="Liang C."/>
            <person name="Lipzen A."/>
            <person name="Lutzoni F."/>
            <person name="Magnuson J."/>
            <person name="Mondo S."/>
            <person name="Nolan M."/>
            <person name="Ohm R."/>
            <person name="Pangilinan J."/>
            <person name="Park H.-J."/>
            <person name="Ramirez L."/>
            <person name="Alfaro M."/>
            <person name="Sun H."/>
            <person name="Tritt A."/>
            <person name="Yoshinaga Y."/>
            <person name="Zwiers L.-H."/>
            <person name="Turgeon B."/>
            <person name="Goodwin S."/>
            <person name="Spatafora J."/>
            <person name="Crous P."/>
            <person name="Grigoriev I."/>
        </authorList>
    </citation>
    <scope>NUCLEOTIDE SEQUENCE</scope>
    <source>
        <strain evidence="1">CBS 269.34</strain>
    </source>
</reference>